<sequence length="479" mass="51184">MTSDITPGSPGVGSHRAEPAGPQDDLVTQIAAALPEWLPTQRWFGGKDREITAVRPLAATDLPAGDDVLLLHLVVEVEQGDRREPYQLLIGHRDDQVPDVPASASIPLPDGPAVYEASGDADLTCHLLDLIAGSTTVDGLHFAPEPGAELESGLRGHPISTEQSNTSIVYGGQYILKLFRRLTPGTNKDLVLHRALREVQSAHIADPLGSISGELAGDSVTFGMLQRFMSDAADGWVMATTSVRDFLADASDLPPGDLGGDFSGEAYRLGRAVADVHADLARALGTREADAAELAATASAMVERLERVAASVPELAPHADGISDVFRAVAEVPTPVTAQSVHGDLHLGQVLRTLQGWLLLDFEGEPAADVAERATLRSPLRDVAGMLRSFDYAAQQLLVGQAEDEREAERAAAWARHNRAAFCDGYAKVAGHDPRDQAALLRAFELDKAVYEVAYEHANRPDWLLVPLASIDRLTTEGS</sequence>
<keyword evidence="9" id="KW-0418">Kinase</keyword>
<dbReference type="InterPro" id="IPR011009">
    <property type="entry name" value="Kinase-like_dom_sf"/>
</dbReference>
<comment type="caution">
    <text evidence="17">The sequence shown here is derived from an EMBL/GenBank/DDBJ whole genome shotgun (WGS) entry which is preliminary data.</text>
</comment>
<comment type="catalytic activity">
    <reaction evidence="14">
        <text>D-maltose + ATP = alpha-maltose 1-phosphate + ADP + H(+)</text>
        <dbReference type="Rhea" id="RHEA:31915"/>
        <dbReference type="ChEBI" id="CHEBI:15378"/>
        <dbReference type="ChEBI" id="CHEBI:17306"/>
        <dbReference type="ChEBI" id="CHEBI:30616"/>
        <dbReference type="ChEBI" id="CHEBI:63576"/>
        <dbReference type="ChEBI" id="CHEBI:456216"/>
        <dbReference type="EC" id="2.7.1.175"/>
    </reaction>
</comment>
<keyword evidence="7" id="KW-0808">Transferase</keyword>
<comment type="similarity">
    <text evidence="2">Belongs to the aminoglycoside phosphotransferase family.</text>
</comment>
<evidence type="ECO:0000256" key="9">
    <source>
        <dbReference type="ARBA" id="ARBA00022777"/>
    </source>
</evidence>
<evidence type="ECO:0000256" key="2">
    <source>
        <dbReference type="ARBA" id="ARBA00006219"/>
    </source>
</evidence>
<dbReference type="RefSeq" id="WP_344203305.1">
    <property type="nucleotide sequence ID" value="NZ_BAAAME010000005.1"/>
</dbReference>
<keyword evidence="12" id="KW-0119">Carbohydrate metabolism</keyword>
<evidence type="ECO:0000256" key="12">
    <source>
        <dbReference type="ARBA" id="ARBA00023277"/>
    </source>
</evidence>
<proteinExistence type="inferred from homology"/>
<dbReference type="EC" id="2.7.1.175" evidence="4"/>
<feature type="domain" description="Maltokinase N-terminal cap" evidence="16">
    <location>
        <begin position="37"/>
        <end position="120"/>
    </location>
</feature>
<evidence type="ECO:0000256" key="7">
    <source>
        <dbReference type="ARBA" id="ARBA00022679"/>
    </source>
</evidence>
<evidence type="ECO:0000256" key="6">
    <source>
        <dbReference type="ARBA" id="ARBA00022600"/>
    </source>
</evidence>
<dbReference type="Gene3D" id="3.90.1200.10">
    <property type="match status" value="1"/>
</dbReference>
<comment type="subunit">
    <text evidence="3">Monomer.</text>
</comment>
<keyword evidence="6" id="KW-0321">Glycogen metabolism</keyword>
<name>A0ABP4W8U6_9ACTN</name>
<evidence type="ECO:0000256" key="4">
    <source>
        <dbReference type="ARBA" id="ARBA00011962"/>
    </source>
</evidence>
<dbReference type="EMBL" id="BAAAME010000005">
    <property type="protein sequence ID" value="GAA1749171.1"/>
    <property type="molecule type" value="Genomic_DNA"/>
</dbReference>
<dbReference type="Proteomes" id="UP001501057">
    <property type="component" value="Unassembled WGS sequence"/>
</dbReference>
<comment type="pathway">
    <text evidence="1">Glycan biosynthesis; glycogen biosynthesis.</text>
</comment>
<evidence type="ECO:0000256" key="13">
    <source>
        <dbReference type="ARBA" id="ARBA00031251"/>
    </source>
</evidence>
<evidence type="ECO:0000259" key="16">
    <source>
        <dbReference type="Pfam" id="PF18085"/>
    </source>
</evidence>
<gene>
    <name evidence="17" type="ORF">GCM10009710_31500</name>
</gene>
<keyword evidence="11" id="KW-0320">Glycogen biosynthesis</keyword>
<evidence type="ECO:0000256" key="14">
    <source>
        <dbReference type="ARBA" id="ARBA00049067"/>
    </source>
</evidence>
<dbReference type="Pfam" id="PF18085">
    <property type="entry name" value="Mak_N_cap"/>
    <property type="match status" value="1"/>
</dbReference>
<keyword evidence="10" id="KW-0067">ATP-binding</keyword>
<evidence type="ECO:0000256" key="1">
    <source>
        <dbReference type="ARBA" id="ARBA00004964"/>
    </source>
</evidence>
<reference evidence="18" key="1">
    <citation type="journal article" date="2019" name="Int. J. Syst. Evol. Microbiol.">
        <title>The Global Catalogue of Microorganisms (GCM) 10K type strain sequencing project: providing services to taxonomists for standard genome sequencing and annotation.</title>
        <authorList>
            <consortium name="The Broad Institute Genomics Platform"/>
            <consortium name="The Broad Institute Genome Sequencing Center for Infectious Disease"/>
            <person name="Wu L."/>
            <person name="Ma J."/>
        </authorList>
    </citation>
    <scope>NUCLEOTIDE SEQUENCE [LARGE SCALE GENOMIC DNA]</scope>
    <source>
        <strain evidence="18">JCM 13518</strain>
    </source>
</reference>
<evidence type="ECO:0000256" key="11">
    <source>
        <dbReference type="ARBA" id="ARBA00023056"/>
    </source>
</evidence>
<organism evidence="17 18">
    <name type="scientific">Aeromicrobium alkaliterrae</name>
    <dbReference type="NCBI Taxonomy" id="302168"/>
    <lineage>
        <taxon>Bacteria</taxon>
        <taxon>Bacillati</taxon>
        <taxon>Actinomycetota</taxon>
        <taxon>Actinomycetes</taxon>
        <taxon>Propionibacteriales</taxon>
        <taxon>Nocardioidaceae</taxon>
        <taxon>Aeromicrobium</taxon>
    </lineage>
</organism>
<accession>A0ABP4W8U6</accession>
<dbReference type="SUPFAM" id="SSF56112">
    <property type="entry name" value="Protein kinase-like (PK-like)"/>
    <property type="match status" value="1"/>
</dbReference>
<keyword evidence="18" id="KW-1185">Reference proteome</keyword>
<evidence type="ECO:0000256" key="8">
    <source>
        <dbReference type="ARBA" id="ARBA00022741"/>
    </source>
</evidence>
<keyword evidence="8" id="KW-0547">Nucleotide-binding</keyword>
<evidence type="ECO:0000313" key="18">
    <source>
        <dbReference type="Proteomes" id="UP001501057"/>
    </source>
</evidence>
<evidence type="ECO:0000256" key="15">
    <source>
        <dbReference type="SAM" id="MobiDB-lite"/>
    </source>
</evidence>
<dbReference type="InterPro" id="IPR040999">
    <property type="entry name" value="Mak_N_cap"/>
</dbReference>
<feature type="region of interest" description="Disordered" evidence="15">
    <location>
        <begin position="1"/>
        <end position="22"/>
    </location>
</feature>
<evidence type="ECO:0000256" key="5">
    <source>
        <dbReference type="ARBA" id="ARBA00013882"/>
    </source>
</evidence>
<evidence type="ECO:0000256" key="3">
    <source>
        <dbReference type="ARBA" id="ARBA00011245"/>
    </source>
</evidence>
<evidence type="ECO:0000256" key="10">
    <source>
        <dbReference type="ARBA" id="ARBA00022840"/>
    </source>
</evidence>
<evidence type="ECO:0000313" key="17">
    <source>
        <dbReference type="EMBL" id="GAA1749171.1"/>
    </source>
</evidence>
<protein>
    <recommendedName>
        <fullName evidence="5">Maltokinase</fullName>
        <ecNumber evidence="4">2.7.1.175</ecNumber>
    </recommendedName>
    <alternativeName>
        <fullName evidence="13">Maltose-1-phosphate synthase</fullName>
    </alternativeName>
</protein>